<dbReference type="OrthoDB" id="7707524at2"/>
<keyword evidence="3" id="KW-1185">Reference proteome</keyword>
<protein>
    <submittedName>
        <fullName evidence="2">Uncharacterized protein</fullName>
    </submittedName>
</protein>
<dbReference type="AlphaFoldDB" id="A0A1N7G322"/>
<dbReference type="EMBL" id="FTNV01000001">
    <property type="protein sequence ID" value="SIS07030.1"/>
    <property type="molecule type" value="Genomic_DNA"/>
</dbReference>
<proteinExistence type="predicted"/>
<accession>A0A1N7G322</accession>
<name>A0A1N7G322_9RHOB</name>
<gene>
    <name evidence="2" type="ORF">SAMN05421666_1623</name>
</gene>
<dbReference type="RefSeq" id="WP_076532518.1">
    <property type="nucleotide sequence ID" value="NZ_FOAC01000001.1"/>
</dbReference>
<reference evidence="3" key="1">
    <citation type="submission" date="2017-01" db="EMBL/GenBank/DDBJ databases">
        <authorList>
            <person name="Varghese N."/>
            <person name="Submissions S."/>
        </authorList>
    </citation>
    <scope>NUCLEOTIDE SEQUENCE [LARGE SCALE GENOMIC DNA]</scope>
    <source>
        <strain evidence="3">DSM 29590</strain>
    </source>
</reference>
<dbReference type="STRING" id="573024.SAMN05216208_0513"/>
<evidence type="ECO:0000256" key="1">
    <source>
        <dbReference type="SAM" id="SignalP"/>
    </source>
</evidence>
<dbReference type="Proteomes" id="UP000186019">
    <property type="component" value="Unassembled WGS sequence"/>
</dbReference>
<feature type="signal peptide" evidence="1">
    <location>
        <begin position="1"/>
        <end position="26"/>
    </location>
</feature>
<evidence type="ECO:0000313" key="3">
    <source>
        <dbReference type="Proteomes" id="UP000186019"/>
    </source>
</evidence>
<keyword evidence="1" id="KW-0732">Signal</keyword>
<organism evidence="2 3">
    <name type="scientific">Roseovarius nanhaiticus</name>
    <dbReference type="NCBI Taxonomy" id="573024"/>
    <lineage>
        <taxon>Bacteria</taxon>
        <taxon>Pseudomonadati</taxon>
        <taxon>Pseudomonadota</taxon>
        <taxon>Alphaproteobacteria</taxon>
        <taxon>Rhodobacterales</taxon>
        <taxon>Roseobacteraceae</taxon>
        <taxon>Roseovarius</taxon>
    </lineage>
</organism>
<feature type="chain" id="PRO_5009941894" evidence="1">
    <location>
        <begin position="27"/>
        <end position="147"/>
    </location>
</feature>
<evidence type="ECO:0000313" key="2">
    <source>
        <dbReference type="EMBL" id="SIS07030.1"/>
    </source>
</evidence>
<sequence length="147" mass="15229">MIRYPSFLRAASLWAALALGSLPAGAQETDMGAHLMIELNAAESLAEGCKLSFLAFNGHPADIDDVTFEAVLFDAAGQVDQLTLLGFGALPAARPRVRQFVIPGMACDAIGQVLFNGTSVCASASLAPGACTNDLELSSKTDIEVTG</sequence>